<comment type="caution">
    <text evidence="2">The sequence shown here is derived from an EMBL/GenBank/DDBJ whole genome shotgun (WGS) entry which is preliminary data.</text>
</comment>
<dbReference type="AlphaFoldDB" id="A0A5J4PIJ7"/>
<gene>
    <name evidence="2" type="ORF">EZS27_039890</name>
</gene>
<feature type="transmembrane region" description="Helical" evidence="1">
    <location>
        <begin position="12"/>
        <end position="33"/>
    </location>
</feature>
<evidence type="ECO:0000313" key="2">
    <source>
        <dbReference type="EMBL" id="KAA6308444.1"/>
    </source>
</evidence>
<sequence length="34" mass="3938">MNKNILKRLDIYIIKKFLGTYLFAIVLIISIAVV</sequence>
<proteinExistence type="predicted"/>
<evidence type="ECO:0000256" key="1">
    <source>
        <dbReference type="SAM" id="Phobius"/>
    </source>
</evidence>
<accession>A0A5J4PIJ7</accession>
<keyword evidence="1" id="KW-0812">Transmembrane</keyword>
<keyword evidence="1" id="KW-1133">Transmembrane helix</keyword>
<keyword evidence="1" id="KW-0472">Membrane</keyword>
<name>A0A5J4PIJ7_9ZZZZ</name>
<feature type="non-terminal residue" evidence="2">
    <location>
        <position position="34"/>
    </location>
</feature>
<protein>
    <submittedName>
        <fullName evidence="2">Uncharacterized protein</fullName>
    </submittedName>
</protein>
<dbReference type="EMBL" id="SNRY01008485">
    <property type="protein sequence ID" value="KAA6308444.1"/>
    <property type="molecule type" value="Genomic_DNA"/>
</dbReference>
<organism evidence="2">
    <name type="scientific">termite gut metagenome</name>
    <dbReference type="NCBI Taxonomy" id="433724"/>
    <lineage>
        <taxon>unclassified sequences</taxon>
        <taxon>metagenomes</taxon>
        <taxon>organismal metagenomes</taxon>
    </lineage>
</organism>
<reference evidence="2" key="1">
    <citation type="submission" date="2019-03" db="EMBL/GenBank/DDBJ databases">
        <title>Single cell metagenomics reveals metabolic interactions within the superorganism composed of flagellate Streblomastix strix and complex community of Bacteroidetes bacteria on its surface.</title>
        <authorList>
            <person name="Treitli S.C."/>
            <person name="Kolisko M."/>
            <person name="Husnik F."/>
            <person name="Keeling P."/>
            <person name="Hampl V."/>
        </authorList>
    </citation>
    <scope>NUCLEOTIDE SEQUENCE</scope>
    <source>
        <strain evidence="2">STM</strain>
    </source>
</reference>